<reference evidence="5 6" key="1">
    <citation type="submission" date="2018-04" db="EMBL/GenBank/DDBJ databases">
        <title>Genomic Encyclopedia of Archaeal and Bacterial Type Strains, Phase II (KMG-II): from individual species to whole genera.</title>
        <authorList>
            <person name="Goeker M."/>
        </authorList>
    </citation>
    <scope>NUCLEOTIDE SEQUENCE [LARGE SCALE GENOMIC DNA]</scope>
    <source>
        <strain evidence="5 6">DSM 28823</strain>
    </source>
</reference>
<feature type="domain" description="Glycosyltransferase 2-like" evidence="4">
    <location>
        <begin position="8"/>
        <end position="181"/>
    </location>
</feature>
<dbReference type="InterPro" id="IPR029044">
    <property type="entry name" value="Nucleotide-diphossugar_trans"/>
</dbReference>
<dbReference type="GO" id="GO:0016757">
    <property type="term" value="F:glycosyltransferase activity"/>
    <property type="evidence" value="ECO:0007669"/>
    <property type="project" value="UniProtKB-KW"/>
</dbReference>
<dbReference type="PANTHER" id="PTHR43179">
    <property type="entry name" value="RHAMNOSYLTRANSFERASE WBBL"/>
    <property type="match status" value="1"/>
</dbReference>
<dbReference type="Pfam" id="PF00535">
    <property type="entry name" value="Glycos_transf_2"/>
    <property type="match status" value="1"/>
</dbReference>
<keyword evidence="6" id="KW-1185">Reference proteome</keyword>
<sequence>MEHTQIAIVILNWNGEKLLPTFLPSVIKYSQAEGVEVIVADNGSTDRSMALLEEQFPEVTRLQLPTNYGFARGYNEALKQIDAKYYILLNSDVEVTEGWLKPLISIMEKDNTVAAVQPKILSWHKKDEFEYGGAAGGFIDKLGFPFCRGRVLNVVEQDLGQYNDEANIFWASGACFAVRASLYHKTGGFDSDFWAHMEEIDLCWRLKNFGYQIRYTPYSQVYHLGGGSLPYNNPRKLFLNFRNSLFMLYKNCPPNRLFKVLIGRMMLDGIAAFKLLAEGNLKGISAVFKAHAALYKNWTRLKAKRRKLKTEATPQWHDEILCKSLIWKFYIQKKKNFTELIK</sequence>
<dbReference type="InterPro" id="IPR001173">
    <property type="entry name" value="Glyco_trans_2-like"/>
</dbReference>
<dbReference type="SUPFAM" id="SSF53448">
    <property type="entry name" value="Nucleotide-diphospho-sugar transferases"/>
    <property type="match status" value="1"/>
</dbReference>
<keyword evidence="2" id="KW-0328">Glycosyltransferase</keyword>
<dbReference type="Proteomes" id="UP000243525">
    <property type="component" value="Unassembled WGS sequence"/>
</dbReference>
<dbReference type="CDD" id="cd04186">
    <property type="entry name" value="GT_2_like_c"/>
    <property type="match status" value="1"/>
</dbReference>
<name>A0A2T5BX64_9BACT</name>
<evidence type="ECO:0000313" key="5">
    <source>
        <dbReference type="EMBL" id="PTN04347.1"/>
    </source>
</evidence>
<evidence type="ECO:0000256" key="3">
    <source>
        <dbReference type="ARBA" id="ARBA00022679"/>
    </source>
</evidence>
<dbReference type="Gene3D" id="3.90.550.10">
    <property type="entry name" value="Spore Coat Polysaccharide Biosynthesis Protein SpsA, Chain A"/>
    <property type="match status" value="1"/>
</dbReference>
<evidence type="ECO:0000256" key="1">
    <source>
        <dbReference type="ARBA" id="ARBA00006739"/>
    </source>
</evidence>
<comment type="similarity">
    <text evidence="1">Belongs to the glycosyltransferase 2 family.</text>
</comment>
<organism evidence="5 6">
    <name type="scientific">Mangrovibacterium marinum</name>
    <dbReference type="NCBI Taxonomy" id="1639118"/>
    <lineage>
        <taxon>Bacteria</taxon>
        <taxon>Pseudomonadati</taxon>
        <taxon>Bacteroidota</taxon>
        <taxon>Bacteroidia</taxon>
        <taxon>Marinilabiliales</taxon>
        <taxon>Prolixibacteraceae</taxon>
        <taxon>Mangrovibacterium</taxon>
    </lineage>
</organism>
<comment type="caution">
    <text evidence="5">The sequence shown here is derived from an EMBL/GenBank/DDBJ whole genome shotgun (WGS) entry which is preliminary data.</text>
</comment>
<gene>
    <name evidence="5" type="ORF">C8N47_13221</name>
</gene>
<evidence type="ECO:0000259" key="4">
    <source>
        <dbReference type="Pfam" id="PF00535"/>
    </source>
</evidence>
<proteinExistence type="inferred from homology"/>
<dbReference type="OrthoDB" id="9771846at2"/>
<dbReference type="RefSeq" id="WP_107823898.1">
    <property type="nucleotide sequence ID" value="NZ_OY782574.1"/>
</dbReference>
<evidence type="ECO:0000256" key="2">
    <source>
        <dbReference type="ARBA" id="ARBA00022676"/>
    </source>
</evidence>
<dbReference type="EMBL" id="QAAD01000032">
    <property type="protein sequence ID" value="PTN04347.1"/>
    <property type="molecule type" value="Genomic_DNA"/>
</dbReference>
<dbReference type="PANTHER" id="PTHR43179:SF12">
    <property type="entry name" value="GALACTOFURANOSYLTRANSFERASE GLFT2"/>
    <property type="match status" value="1"/>
</dbReference>
<protein>
    <recommendedName>
        <fullName evidence="4">Glycosyltransferase 2-like domain-containing protein</fullName>
    </recommendedName>
</protein>
<evidence type="ECO:0000313" key="6">
    <source>
        <dbReference type="Proteomes" id="UP000243525"/>
    </source>
</evidence>
<keyword evidence="3" id="KW-0808">Transferase</keyword>
<accession>A0A2T5BX64</accession>
<dbReference type="AlphaFoldDB" id="A0A2T5BX64"/>